<reference evidence="3" key="1">
    <citation type="submission" date="2023-06" db="EMBL/GenBank/DDBJ databases">
        <title>Genome-scale phylogeny and comparative genomics of the fungal order Sordariales.</title>
        <authorList>
            <consortium name="Lawrence Berkeley National Laboratory"/>
            <person name="Hensen N."/>
            <person name="Bonometti L."/>
            <person name="Westerberg I."/>
            <person name="Brannstrom I.O."/>
            <person name="Guillou S."/>
            <person name="Cros-Aarteil S."/>
            <person name="Calhoun S."/>
            <person name="Haridas S."/>
            <person name="Kuo A."/>
            <person name="Mondo S."/>
            <person name="Pangilinan J."/>
            <person name="Riley R."/>
            <person name="Labutti K."/>
            <person name="Andreopoulos B."/>
            <person name="Lipzen A."/>
            <person name="Chen C."/>
            <person name="Yanf M."/>
            <person name="Daum C."/>
            <person name="Ng V."/>
            <person name="Clum A."/>
            <person name="Steindorff A."/>
            <person name="Ohm R."/>
            <person name="Martin F."/>
            <person name="Silar P."/>
            <person name="Natvig D."/>
            <person name="Lalanne C."/>
            <person name="Gautier V."/>
            <person name="Ament-Velasquez S.L."/>
            <person name="Kruys A."/>
            <person name="Hutchinson M.I."/>
            <person name="Powell A.J."/>
            <person name="Barry K."/>
            <person name="Miller A.N."/>
            <person name="Grigoriev I.V."/>
            <person name="Debuchy R."/>
            <person name="Gladieux P."/>
            <person name="Thoren M.H."/>
            <person name="Johannesson H."/>
        </authorList>
    </citation>
    <scope>NUCLEOTIDE SEQUENCE</scope>
    <source>
        <strain evidence="3">CBS 606.72</strain>
    </source>
</reference>
<sequence>MGSSAGYAGHRPIWAAETAVTIALRASTIEEWVDGCFKDHLNCRFSPLEESVSPARLIDVGTHRLVDTNTLPSRHGFSYTALSHCWGEGGIPFRTTSSNLDALKAEIPSSSLTPTFRDAILITKSLGIRYLWIDALCIIQDDMADWQREAAKMASVFRCAYVTLAAASPNAKTNGFELADIPPSTQFRVGCSESGRQSGKTDLRIISRPPDFATGVECLSVFGLSPMHDRGWIFQELVLSSRIVHFVAGQLFWQCQSIFESEDRTVQSTDHEVSWHFGTHTYPRNYLTSSSSPVVRPILSSSSSSSNATEDFTWWTWVFEHSDRKLTKAEDDLPSLAGAVDFYRQLTGDEPVVGLWLEGLAFHLSWQTIATDKVPSREPTQPSWSWTSIPHVHRGGNLAIRHLPLVGPPIQWPIEEKDRGLFVDEEGAGMVVLWSLGIPSDAVKVQWAGEPYVSQLLCAELRIQRSRIFDDDNGFTAAVVEADSRPAQHSRWDFSHTRSSADDDGDSDAASGSASGYWTPNETASPSKECLETKTLEDRENEWWEGGVCNAWSVPKLLFDSAEDKQRATADLSKLTCLPIWIRHRYESEELGQYYYQEKQYCYIFEVCSLLLLPVEHTNKYRRVGLSARLFDCHGGQFEEEKGIILERVQKEFESIVIV</sequence>
<dbReference type="PANTHER" id="PTHR33112">
    <property type="entry name" value="DOMAIN PROTEIN, PUTATIVE-RELATED"/>
    <property type="match status" value="1"/>
</dbReference>
<gene>
    <name evidence="3" type="ORF">B0T14DRAFT_566442</name>
</gene>
<comment type="caution">
    <text evidence="3">The sequence shown here is derived from an EMBL/GenBank/DDBJ whole genome shotgun (WGS) entry which is preliminary data.</text>
</comment>
<evidence type="ECO:0000313" key="4">
    <source>
        <dbReference type="Proteomes" id="UP001175000"/>
    </source>
</evidence>
<evidence type="ECO:0000259" key="2">
    <source>
        <dbReference type="Pfam" id="PF06985"/>
    </source>
</evidence>
<proteinExistence type="predicted"/>
<dbReference type="PANTHER" id="PTHR33112:SF10">
    <property type="entry name" value="TOL"/>
    <property type="match status" value="1"/>
</dbReference>
<dbReference type="EMBL" id="JAULSU010000004">
    <property type="protein sequence ID" value="KAK0619613.1"/>
    <property type="molecule type" value="Genomic_DNA"/>
</dbReference>
<feature type="domain" description="Heterokaryon incompatibility" evidence="2">
    <location>
        <begin position="79"/>
        <end position="236"/>
    </location>
</feature>
<dbReference type="Pfam" id="PF06985">
    <property type="entry name" value="HET"/>
    <property type="match status" value="1"/>
</dbReference>
<dbReference type="InterPro" id="IPR010730">
    <property type="entry name" value="HET"/>
</dbReference>
<dbReference type="AlphaFoldDB" id="A0AA40BZZ0"/>
<protein>
    <submittedName>
        <fullName evidence="3">Heterokaryon incompatibility protein-domain-containing protein</fullName>
    </submittedName>
</protein>
<accession>A0AA40BZZ0</accession>
<name>A0AA40BZZ0_9PEZI</name>
<organism evidence="3 4">
    <name type="scientific">Immersiella caudata</name>
    <dbReference type="NCBI Taxonomy" id="314043"/>
    <lineage>
        <taxon>Eukaryota</taxon>
        <taxon>Fungi</taxon>
        <taxon>Dikarya</taxon>
        <taxon>Ascomycota</taxon>
        <taxon>Pezizomycotina</taxon>
        <taxon>Sordariomycetes</taxon>
        <taxon>Sordariomycetidae</taxon>
        <taxon>Sordariales</taxon>
        <taxon>Lasiosphaeriaceae</taxon>
        <taxon>Immersiella</taxon>
    </lineage>
</organism>
<keyword evidence="4" id="KW-1185">Reference proteome</keyword>
<evidence type="ECO:0000256" key="1">
    <source>
        <dbReference type="SAM" id="MobiDB-lite"/>
    </source>
</evidence>
<feature type="region of interest" description="Disordered" evidence="1">
    <location>
        <begin position="490"/>
        <end position="528"/>
    </location>
</feature>
<feature type="compositionally biased region" description="Basic and acidic residues" evidence="1">
    <location>
        <begin position="490"/>
        <end position="501"/>
    </location>
</feature>
<dbReference type="Proteomes" id="UP001175000">
    <property type="component" value="Unassembled WGS sequence"/>
</dbReference>
<evidence type="ECO:0000313" key="3">
    <source>
        <dbReference type="EMBL" id="KAK0619613.1"/>
    </source>
</evidence>